<dbReference type="AlphaFoldDB" id="A0A1V9ZKE4"/>
<organism evidence="3 4">
    <name type="scientific">Achlya hypogyna</name>
    <name type="common">Oomycete</name>
    <name type="synonym">Protoachlya hypogyna</name>
    <dbReference type="NCBI Taxonomy" id="1202772"/>
    <lineage>
        <taxon>Eukaryota</taxon>
        <taxon>Sar</taxon>
        <taxon>Stramenopiles</taxon>
        <taxon>Oomycota</taxon>
        <taxon>Saprolegniomycetes</taxon>
        <taxon>Saprolegniales</taxon>
        <taxon>Achlyaceae</taxon>
        <taxon>Achlya</taxon>
    </lineage>
</organism>
<evidence type="ECO:0000313" key="4">
    <source>
        <dbReference type="Proteomes" id="UP000243579"/>
    </source>
</evidence>
<sequence>MAKPAQRRRGRRAGVSVDRAKPTPISKPSKPVASDASAYGYLYAAIAAAAITGAHIDVVALAVPSRYVASWWRFLFVVIVCINVRNHVQFVRRSLLLRVAAYIACNFAGMTVIQTMRRETLGFLRSTTPWIDVATAAVIVEGIVHWDPPAQAANLMKLRGLCALPVAIWKCWSIRQLIEYAFTAGASWIHVFPMVTCDMYASGITLAVLAHVVSTRSLWPTHAHQLQWAVEIAATTATSMAVVTLWRDPAAPFAATQAGYTLMLAFNLHKFGAAPLAAWSLRSKRTV</sequence>
<reference evidence="3 4" key="1">
    <citation type="journal article" date="2014" name="Genome Biol. Evol.">
        <title>The secreted proteins of Achlya hypogyna and Thraustotheca clavata identify the ancestral oomycete secretome and reveal gene acquisitions by horizontal gene transfer.</title>
        <authorList>
            <person name="Misner I."/>
            <person name="Blouin N."/>
            <person name="Leonard G."/>
            <person name="Richards T.A."/>
            <person name="Lane C.E."/>
        </authorList>
    </citation>
    <scope>NUCLEOTIDE SEQUENCE [LARGE SCALE GENOMIC DNA]</scope>
    <source>
        <strain evidence="3 4">ATCC 48635</strain>
    </source>
</reference>
<keyword evidence="2" id="KW-0812">Transmembrane</keyword>
<comment type="caution">
    <text evidence="3">The sequence shown here is derived from an EMBL/GenBank/DDBJ whole genome shotgun (WGS) entry which is preliminary data.</text>
</comment>
<keyword evidence="2" id="KW-1133">Transmembrane helix</keyword>
<evidence type="ECO:0000256" key="2">
    <source>
        <dbReference type="SAM" id="Phobius"/>
    </source>
</evidence>
<evidence type="ECO:0008006" key="5">
    <source>
        <dbReference type="Google" id="ProtNLM"/>
    </source>
</evidence>
<feature type="transmembrane region" description="Helical" evidence="2">
    <location>
        <begin position="95"/>
        <end position="116"/>
    </location>
</feature>
<proteinExistence type="predicted"/>
<protein>
    <recommendedName>
        <fullName evidence="5">Transmembrane protein</fullName>
    </recommendedName>
</protein>
<dbReference type="EMBL" id="JNBR01000084">
    <property type="protein sequence ID" value="OQR98458.1"/>
    <property type="molecule type" value="Genomic_DNA"/>
</dbReference>
<feature type="transmembrane region" description="Helical" evidence="2">
    <location>
        <begin position="69"/>
        <end position="88"/>
    </location>
</feature>
<feature type="region of interest" description="Disordered" evidence="1">
    <location>
        <begin position="1"/>
        <end position="33"/>
    </location>
</feature>
<name>A0A1V9ZKE4_ACHHY</name>
<feature type="transmembrane region" description="Helical" evidence="2">
    <location>
        <begin position="40"/>
        <end position="63"/>
    </location>
</feature>
<feature type="compositionally biased region" description="Basic residues" evidence="1">
    <location>
        <begin position="1"/>
        <end position="12"/>
    </location>
</feature>
<dbReference type="Proteomes" id="UP000243579">
    <property type="component" value="Unassembled WGS sequence"/>
</dbReference>
<evidence type="ECO:0000256" key="1">
    <source>
        <dbReference type="SAM" id="MobiDB-lite"/>
    </source>
</evidence>
<gene>
    <name evidence="3" type="ORF">ACHHYP_08599</name>
</gene>
<dbReference type="OrthoDB" id="60991at2759"/>
<keyword evidence="2" id="KW-0472">Membrane</keyword>
<accession>A0A1V9ZKE4</accession>
<keyword evidence="4" id="KW-1185">Reference proteome</keyword>
<evidence type="ECO:0000313" key="3">
    <source>
        <dbReference type="EMBL" id="OQR98458.1"/>
    </source>
</evidence>